<dbReference type="InterPro" id="IPR006127">
    <property type="entry name" value="ZnuA-like"/>
</dbReference>
<name>A0A380JVK7_STRDY</name>
<dbReference type="Pfam" id="PF01297">
    <property type="entry name" value="ZnuA"/>
    <property type="match status" value="1"/>
</dbReference>
<evidence type="ECO:0000256" key="3">
    <source>
        <dbReference type="ARBA" id="ARBA00022729"/>
    </source>
</evidence>
<dbReference type="EMBL" id="UHFG01000004">
    <property type="protein sequence ID" value="SUN48746.1"/>
    <property type="molecule type" value="Genomic_DNA"/>
</dbReference>
<evidence type="ECO:0000256" key="1">
    <source>
        <dbReference type="ARBA" id="ARBA00011028"/>
    </source>
</evidence>
<protein>
    <submittedName>
        <fullName evidence="5">Laminin-binding surface protein Lmb</fullName>
    </submittedName>
</protein>
<dbReference type="InterPro" id="IPR050492">
    <property type="entry name" value="Bact_metal-bind_prot9"/>
</dbReference>
<comment type="similarity">
    <text evidence="1 4">Belongs to the bacterial solute-binding protein 9 family.</text>
</comment>
<evidence type="ECO:0000313" key="5">
    <source>
        <dbReference type="EMBL" id="SUN48746.1"/>
    </source>
</evidence>
<dbReference type="Proteomes" id="UP000254797">
    <property type="component" value="Unassembled WGS sequence"/>
</dbReference>
<accession>A0A380JVK7</accession>
<dbReference type="AlphaFoldDB" id="A0A380JVK7"/>
<dbReference type="GO" id="GO:0007155">
    <property type="term" value="P:cell adhesion"/>
    <property type="evidence" value="ECO:0007669"/>
    <property type="project" value="InterPro"/>
</dbReference>
<dbReference type="GO" id="GO:0046872">
    <property type="term" value="F:metal ion binding"/>
    <property type="evidence" value="ECO:0007669"/>
    <property type="project" value="InterPro"/>
</dbReference>
<reference evidence="5 6" key="1">
    <citation type="submission" date="2018-06" db="EMBL/GenBank/DDBJ databases">
        <authorList>
            <consortium name="Pathogen Informatics"/>
            <person name="Doyle S."/>
        </authorList>
    </citation>
    <scope>NUCLEOTIDE SEQUENCE [LARGE SCALE GENOMIC DNA]</scope>
    <source>
        <strain evidence="5 6">NCTC4670</strain>
    </source>
</reference>
<dbReference type="InterPro" id="IPR006128">
    <property type="entry name" value="Lipoprotein_PsaA-like"/>
</dbReference>
<dbReference type="Gene3D" id="3.40.50.1980">
    <property type="entry name" value="Nitrogenase molybdenum iron protein domain"/>
    <property type="match status" value="2"/>
</dbReference>
<organism evidence="5 6">
    <name type="scientific">Streptococcus dysgalactiae subsp. dysgalactiae</name>
    <dbReference type="NCBI Taxonomy" id="99822"/>
    <lineage>
        <taxon>Bacteria</taxon>
        <taxon>Bacillati</taxon>
        <taxon>Bacillota</taxon>
        <taxon>Bacilli</taxon>
        <taxon>Lactobacillales</taxon>
        <taxon>Streptococcaceae</taxon>
        <taxon>Streptococcus</taxon>
    </lineage>
</organism>
<proteinExistence type="inferred from homology"/>
<evidence type="ECO:0000256" key="2">
    <source>
        <dbReference type="ARBA" id="ARBA00022448"/>
    </source>
</evidence>
<gene>
    <name evidence="5" type="primary">znuA_1</name>
    <name evidence="5" type="ORF">NCTC4670_00673</name>
</gene>
<dbReference type="RefSeq" id="WP_115245893.1">
    <property type="nucleotide sequence ID" value="NZ_JAIEZZ010000035.1"/>
</dbReference>
<sequence>MRKNILTIVKWLCLSFLFVGLSGCRSIDKPLAKGLHIKTSFYPVYALTKEISGDYNQIDLMVKTVSIHSYEPSPNVVARTYDADIFIYHSNILESWAADLAPQLRKKGVLVLEGAAHLPLERVQGLEKVPLKKGMSANALNDPHTWTDPLLASQEADAIATLLAKKDPEHKEYYLKNAKHFKLKAQKLVERYQAKFASLPRHTFVTQHTAFSYLAKRFGLTQLGIAGVSPEQEPSPQQLADMKRFIERYGVKTILMEENVSGKLAKTLAKSSGVSVRQLSPLEIAPDNQKSYLDNLEMNLAVLYDVLEKEK</sequence>
<evidence type="ECO:0000256" key="4">
    <source>
        <dbReference type="RuleBase" id="RU003512"/>
    </source>
</evidence>
<dbReference type="PROSITE" id="PS51257">
    <property type="entry name" value="PROKAR_LIPOPROTEIN"/>
    <property type="match status" value="1"/>
</dbReference>
<keyword evidence="3" id="KW-0732">Signal</keyword>
<dbReference type="PANTHER" id="PTHR42953:SF3">
    <property type="entry name" value="HIGH-AFFINITY ZINC UPTAKE SYSTEM PROTEIN ZNUA"/>
    <property type="match status" value="1"/>
</dbReference>
<dbReference type="PANTHER" id="PTHR42953">
    <property type="entry name" value="HIGH-AFFINITY ZINC UPTAKE SYSTEM PROTEIN ZNUA-RELATED"/>
    <property type="match status" value="1"/>
</dbReference>
<dbReference type="PRINTS" id="PR00690">
    <property type="entry name" value="ADHESNFAMILY"/>
</dbReference>
<dbReference type="GO" id="GO:0030001">
    <property type="term" value="P:metal ion transport"/>
    <property type="evidence" value="ECO:0007669"/>
    <property type="project" value="InterPro"/>
</dbReference>
<dbReference type="SUPFAM" id="SSF53807">
    <property type="entry name" value="Helical backbone' metal receptor"/>
    <property type="match status" value="1"/>
</dbReference>
<evidence type="ECO:0000313" key="6">
    <source>
        <dbReference type="Proteomes" id="UP000254797"/>
    </source>
</evidence>
<keyword evidence="2 4" id="KW-0813">Transport</keyword>